<keyword evidence="14" id="KW-0464">Manganese</keyword>
<feature type="transmembrane region" description="Helical" evidence="18">
    <location>
        <begin position="221"/>
        <end position="238"/>
    </location>
</feature>
<feature type="domain" description="Archaeal glycosylation protein B peripheral" evidence="20">
    <location>
        <begin position="800"/>
        <end position="905"/>
    </location>
</feature>
<feature type="compositionally biased region" description="Acidic residues" evidence="17">
    <location>
        <begin position="937"/>
        <end position="952"/>
    </location>
</feature>
<feature type="transmembrane region" description="Helical" evidence="18">
    <location>
        <begin position="301"/>
        <end position="321"/>
    </location>
</feature>
<dbReference type="EMBL" id="JBHSJG010000036">
    <property type="protein sequence ID" value="MFC4988562.1"/>
    <property type="molecule type" value="Genomic_DNA"/>
</dbReference>
<dbReference type="GO" id="GO:0046872">
    <property type="term" value="F:metal ion binding"/>
    <property type="evidence" value="ECO:0007669"/>
    <property type="project" value="UniProtKB-KW"/>
</dbReference>
<evidence type="ECO:0000256" key="15">
    <source>
        <dbReference type="ARBA" id="ARBA00030679"/>
    </source>
</evidence>
<evidence type="ECO:0000256" key="9">
    <source>
        <dbReference type="ARBA" id="ARBA00022692"/>
    </source>
</evidence>
<feature type="domain" description="AglB-like core" evidence="21">
    <location>
        <begin position="525"/>
        <end position="627"/>
    </location>
</feature>
<comment type="pathway">
    <text evidence="4">Protein modification; protein glycosylation.</text>
</comment>
<comment type="subcellular location">
    <subcellularLocation>
        <location evidence="3">Cell membrane</location>
        <topology evidence="3">Multi-pass membrane protein</topology>
    </subcellularLocation>
</comment>
<dbReference type="InterPro" id="IPR003674">
    <property type="entry name" value="Oligo_trans_STT3"/>
</dbReference>
<feature type="domain" description="Oligosaccharyl transferase STT3 N-terminal" evidence="19">
    <location>
        <begin position="38"/>
        <end position="261"/>
    </location>
</feature>
<comment type="cofactor">
    <cofactor evidence="2">
        <name>Mg(2+)</name>
        <dbReference type="ChEBI" id="CHEBI:18420"/>
    </cofactor>
</comment>
<keyword evidence="23" id="KW-1185">Reference proteome</keyword>
<dbReference type="GO" id="GO:0005886">
    <property type="term" value="C:plasma membrane"/>
    <property type="evidence" value="ECO:0007669"/>
    <property type="project" value="UniProtKB-SubCell"/>
</dbReference>
<evidence type="ECO:0000256" key="7">
    <source>
        <dbReference type="ARBA" id="ARBA00022676"/>
    </source>
</evidence>
<evidence type="ECO:0000256" key="16">
    <source>
        <dbReference type="ARBA" id="ARBA00034066"/>
    </source>
</evidence>
<dbReference type="Pfam" id="PF02516">
    <property type="entry name" value="STT3"/>
    <property type="match status" value="1"/>
</dbReference>
<feature type="transmembrane region" description="Helical" evidence="18">
    <location>
        <begin position="151"/>
        <end position="168"/>
    </location>
</feature>
<keyword evidence="13 18" id="KW-0472">Membrane</keyword>
<evidence type="ECO:0000256" key="14">
    <source>
        <dbReference type="ARBA" id="ARBA00023211"/>
    </source>
</evidence>
<dbReference type="InterPro" id="IPR026410">
    <property type="entry name" value="OlisacTrfase_arch"/>
</dbReference>
<accession>A0ABD5QG52</accession>
<gene>
    <name evidence="22" type="ORF">ACFPFO_12470</name>
</gene>
<feature type="region of interest" description="Disordered" evidence="17">
    <location>
        <begin position="910"/>
        <end position="962"/>
    </location>
</feature>
<evidence type="ECO:0000313" key="22">
    <source>
        <dbReference type="EMBL" id="MFC4988562.1"/>
    </source>
</evidence>
<comment type="catalytic activity">
    <reaction evidence="16">
        <text>an archaeal dolichyl phosphooligosaccharide + [protein]-L-asparagine = an archaeal dolichyl phosphate + a glycoprotein with the oligosaccharide chain attached by N-beta-D-glycosyl linkage to a protein L-asparagine.</text>
        <dbReference type="EC" id="2.4.99.21"/>
    </reaction>
</comment>
<keyword evidence="10" id="KW-0479">Metal-binding</keyword>
<keyword evidence="11" id="KW-0460">Magnesium</keyword>
<proteinExistence type="inferred from homology"/>
<organism evidence="22 23">
    <name type="scientific">Saliphagus infecundisoli</name>
    <dbReference type="NCBI Taxonomy" id="1849069"/>
    <lineage>
        <taxon>Archaea</taxon>
        <taxon>Methanobacteriati</taxon>
        <taxon>Methanobacteriota</taxon>
        <taxon>Stenosarchaea group</taxon>
        <taxon>Halobacteria</taxon>
        <taxon>Halobacteriales</taxon>
        <taxon>Natrialbaceae</taxon>
        <taxon>Saliphagus</taxon>
    </lineage>
</organism>
<feature type="transmembrane region" description="Helical" evidence="18">
    <location>
        <begin position="486"/>
        <end position="507"/>
    </location>
</feature>
<feature type="transmembrane region" description="Helical" evidence="18">
    <location>
        <begin position="20"/>
        <end position="37"/>
    </location>
</feature>
<evidence type="ECO:0000256" key="13">
    <source>
        <dbReference type="ARBA" id="ARBA00023136"/>
    </source>
</evidence>
<comment type="caution">
    <text evidence="22">The sequence shown here is derived from an EMBL/GenBank/DDBJ whole genome shotgun (WGS) entry which is preliminary data.</text>
</comment>
<feature type="transmembrane region" description="Helical" evidence="18">
    <location>
        <begin position="269"/>
        <end position="289"/>
    </location>
</feature>
<dbReference type="Pfam" id="PF22627">
    <property type="entry name" value="AglB_core-like"/>
    <property type="match status" value="1"/>
</dbReference>
<feature type="transmembrane region" description="Helical" evidence="18">
    <location>
        <begin position="397"/>
        <end position="416"/>
    </location>
</feature>
<dbReference type="EC" id="2.4.99.21" evidence="6"/>
<evidence type="ECO:0000256" key="10">
    <source>
        <dbReference type="ARBA" id="ARBA00022723"/>
    </source>
</evidence>
<keyword evidence="12 18" id="KW-1133">Transmembrane helix</keyword>
<comment type="cofactor">
    <cofactor evidence="1">
        <name>Mn(2+)</name>
        <dbReference type="ChEBI" id="CHEBI:29035"/>
    </cofactor>
</comment>
<evidence type="ECO:0000256" key="1">
    <source>
        <dbReference type="ARBA" id="ARBA00001936"/>
    </source>
</evidence>
<dbReference type="InterPro" id="IPR041154">
    <property type="entry name" value="AglB_P1"/>
</dbReference>
<evidence type="ECO:0000259" key="19">
    <source>
        <dbReference type="Pfam" id="PF02516"/>
    </source>
</evidence>
<dbReference type="GO" id="GO:0016757">
    <property type="term" value="F:glycosyltransferase activity"/>
    <property type="evidence" value="ECO:0007669"/>
    <property type="project" value="UniProtKB-KW"/>
</dbReference>
<keyword evidence="9 18" id="KW-0812">Transmembrane</keyword>
<sequence length="962" mass="103827">MGGDADRTDGRSVRAGIVDVLEEYPLIVVALAMGFMFRSRARSYERFLTNDGEPALAGIDPWYHWRTVQWTAEHYPHTMPFEVWTGFPTGRYVGQFGTLFDQIIVTVAMVAGLGDPSTETLYLVSLLIVPAMAALTAVPIYFVGRRLGGRLGGVVSVLLLALFSGEFFRRTTAGQLDHTAGEVLFMAVAVLALMVALGVAERHKPVYEQLLDRDWRGLRTPTLYAVAAGIALTCYIWVWPSGIVLIGIVGVFFGIHLVVDYVRGVSPDHVAFVGVVALGTAAVGTLALLEEPGTSITSFGYLQPITAALVAAGSVFLAALARGWDRRGIDRRLYPVAVAGLAAAGLAALAVVLPDVYETLVSNLTSRLLPIDPSTGTLTISEAQPPENFRQRSVEEFGTAFYTMFAGLALLLARPLTGRPYRAEYTLVIVWAAFLTSMAMTQVRFFYYFALPVAAGNAVLVADVARLVRVEFDADPRETLSSIETYQAIAVVLVVVLLFAPIALPLADTTAWEAGDHTGPHSDAMVWDGANEWLQGNSPEPGNYGGAGNADELEYYGVYDRPADGDFDYPEGAYGVMSWWDYGHLITVQGERIPHANPFQQNARSAAAFLTAQSERRGEAVLDGISAGEPVVDRPTEELESVEAGDEEMRYVMIDDEMAGGKFGPITRWAGPSYGSYFGQGEYTVDGEERLLAAPDDYYDTMLASLYLDDASGLEGYRLVYENNDYAVWSTAYEGSTYFDSERFDNLRLMDGTPLSGEWNAQTRSFYDRYATARVAGEPTNFGIESHVVSSVKTFERVEGATLTGSVDDAPANATAYATVELETGPGRNFTYTQQAEVENGSFELTVPYATTDELGTEDGYTNSNVEATGDYEVFVGTAGENGSVEQAYVGETAVPETAVVEGEGIDVELEAGGETVPDPTAETTADGEPVGVSVDDGNESGDGENDSADDTADLRLPARAR</sequence>
<dbReference type="AlphaFoldDB" id="A0ABD5QG52"/>
<evidence type="ECO:0000256" key="3">
    <source>
        <dbReference type="ARBA" id="ARBA00004651"/>
    </source>
</evidence>
<keyword evidence="8 22" id="KW-0808">Transferase</keyword>
<feature type="transmembrane region" description="Helical" evidence="18">
    <location>
        <begin position="446"/>
        <end position="465"/>
    </location>
</feature>
<protein>
    <recommendedName>
        <fullName evidence="6">dolichyl-phosphooligosaccharide-protein glycotransferase</fullName>
        <ecNumber evidence="6">2.4.99.21</ecNumber>
    </recommendedName>
    <alternativeName>
        <fullName evidence="15">Oligosaccharyl transferase</fullName>
    </alternativeName>
</protein>
<evidence type="ECO:0000256" key="18">
    <source>
        <dbReference type="SAM" id="Phobius"/>
    </source>
</evidence>
<evidence type="ECO:0000313" key="23">
    <source>
        <dbReference type="Proteomes" id="UP001595925"/>
    </source>
</evidence>
<dbReference type="InterPro" id="IPR054479">
    <property type="entry name" value="AglB-like_core"/>
</dbReference>
<name>A0ABD5QG52_9EURY</name>
<feature type="transmembrane region" description="Helical" evidence="18">
    <location>
        <begin position="333"/>
        <end position="353"/>
    </location>
</feature>
<dbReference type="InterPro" id="IPR048307">
    <property type="entry name" value="STT3_N"/>
</dbReference>
<evidence type="ECO:0000256" key="6">
    <source>
        <dbReference type="ARBA" id="ARBA00012602"/>
    </source>
</evidence>
<feature type="transmembrane region" description="Helical" evidence="18">
    <location>
        <begin position="96"/>
        <end position="114"/>
    </location>
</feature>
<dbReference type="Pfam" id="PF18079">
    <property type="entry name" value="AglB_L1"/>
    <property type="match status" value="1"/>
</dbReference>
<evidence type="ECO:0000259" key="20">
    <source>
        <dbReference type="Pfam" id="PF18079"/>
    </source>
</evidence>
<evidence type="ECO:0000256" key="11">
    <source>
        <dbReference type="ARBA" id="ARBA00022842"/>
    </source>
</evidence>
<comment type="similarity">
    <text evidence="5">Belongs to the STT3 family.</text>
</comment>
<dbReference type="Gene3D" id="2.60.40.3390">
    <property type="match status" value="1"/>
</dbReference>
<feature type="transmembrane region" description="Helical" evidence="18">
    <location>
        <begin position="423"/>
        <end position="440"/>
    </location>
</feature>
<dbReference type="Proteomes" id="UP001595925">
    <property type="component" value="Unassembled WGS sequence"/>
</dbReference>
<evidence type="ECO:0000256" key="2">
    <source>
        <dbReference type="ARBA" id="ARBA00001946"/>
    </source>
</evidence>
<evidence type="ECO:0000256" key="5">
    <source>
        <dbReference type="ARBA" id="ARBA00010810"/>
    </source>
</evidence>
<evidence type="ECO:0000256" key="17">
    <source>
        <dbReference type="SAM" id="MobiDB-lite"/>
    </source>
</evidence>
<keyword evidence="7" id="KW-0328">Glycosyltransferase</keyword>
<evidence type="ECO:0000256" key="8">
    <source>
        <dbReference type="ARBA" id="ARBA00022679"/>
    </source>
</evidence>
<feature type="transmembrane region" description="Helical" evidence="18">
    <location>
        <begin position="180"/>
        <end position="200"/>
    </location>
</feature>
<dbReference type="Gene3D" id="3.40.50.12610">
    <property type="match status" value="1"/>
</dbReference>
<dbReference type="RefSeq" id="WP_224827320.1">
    <property type="nucleotide sequence ID" value="NZ_JAIVEF010000001.1"/>
</dbReference>
<reference evidence="22 23" key="1">
    <citation type="journal article" date="2019" name="Int. J. Syst. Evol. Microbiol.">
        <title>The Global Catalogue of Microorganisms (GCM) 10K type strain sequencing project: providing services to taxonomists for standard genome sequencing and annotation.</title>
        <authorList>
            <consortium name="The Broad Institute Genomics Platform"/>
            <consortium name="The Broad Institute Genome Sequencing Center for Infectious Disease"/>
            <person name="Wu L."/>
            <person name="Ma J."/>
        </authorList>
    </citation>
    <scope>NUCLEOTIDE SEQUENCE [LARGE SCALE GENOMIC DNA]</scope>
    <source>
        <strain evidence="22 23">CGMCC 1.15824</strain>
    </source>
</reference>
<evidence type="ECO:0000256" key="4">
    <source>
        <dbReference type="ARBA" id="ARBA00004922"/>
    </source>
</evidence>
<feature type="transmembrane region" description="Helical" evidence="18">
    <location>
        <begin position="244"/>
        <end position="262"/>
    </location>
</feature>
<dbReference type="NCBIfam" id="TIGR04154">
    <property type="entry name" value="archaeo_STT3"/>
    <property type="match status" value="1"/>
</dbReference>
<evidence type="ECO:0000256" key="12">
    <source>
        <dbReference type="ARBA" id="ARBA00022989"/>
    </source>
</evidence>
<feature type="transmembrane region" description="Helical" evidence="18">
    <location>
        <begin position="120"/>
        <end position="144"/>
    </location>
</feature>
<dbReference type="PANTHER" id="PTHR13872:SF1">
    <property type="entry name" value="DOLICHYL-DIPHOSPHOOLIGOSACCHARIDE--PROTEIN GLYCOSYLTRANSFERASE SUBUNIT STT3B"/>
    <property type="match status" value="1"/>
</dbReference>
<evidence type="ECO:0000259" key="21">
    <source>
        <dbReference type="Pfam" id="PF22627"/>
    </source>
</evidence>
<dbReference type="PANTHER" id="PTHR13872">
    <property type="entry name" value="DOLICHYL-DIPHOSPHOOLIGOSACCHARIDE--PROTEIN GLYCOSYLTRANSFERASE SUBUNIT"/>
    <property type="match status" value="1"/>
</dbReference>